<evidence type="ECO:0000313" key="5">
    <source>
        <dbReference type="Proteomes" id="UP000255421"/>
    </source>
</evidence>
<protein>
    <submittedName>
        <fullName evidence="3">Uncharacterized protein</fullName>
    </submittedName>
</protein>
<keyword evidence="1" id="KW-0472">Membrane</keyword>
<dbReference type="OrthoDB" id="291686at2157"/>
<reference evidence="2 5" key="3">
    <citation type="submission" date="2018-07" db="EMBL/GenBank/DDBJ databases">
        <title>Genome sequence of extremly halophilic archaeon Halopelagius longus strain BC12-B1.</title>
        <authorList>
            <person name="Zhang X."/>
        </authorList>
    </citation>
    <scope>NUCLEOTIDE SEQUENCE [LARGE SCALE GENOMIC DNA]</scope>
    <source>
        <strain evidence="2 5">BC12-B1</strain>
    </source>
</reference>
<dbReference type="EMBL" id="QQST01000001">
    <property type="protein sequence ID" value="RDI72351.1"/>
    <property type="molecule type" value="Genomic_DNA"/>
</dbReference>
<dbReference type="InterPro" id="IPR058307">
    <property type="entry name" value="DUF7994"/>
</dbReference>
<evidence type="ECO:0000313" key="4">
    <source>
        <dbReference type="Proteomes" id="UP000199289"/>
    </source>
</evidence>
<gene>
    <name evidence="2" type="ORF">DWB78_11855</name>
    <name evidence="3" type="ORF">SAMN05216278_0483</name>
</gene>
<dbReference type="EMBL" id="FNKQ01000001">
    <property type="protein sequence ID" value="SDQ11623.1"/>
    <property type="molecule type" value="Genomic_DNA"/>
</dbReference>
<organism evidence="3 4">
    <name type="scientific">Halopelagius longus</name>
    <dbReference type="NCBI Taxonomy" id="1236180"/>
    <lineage>
        <taxon>Archaea</taxon>
        <taxon>Methanobacteriati</taxon>
        <taxon>Methanobacteriota</taxon>
        <taxon>Stenosarchaea group</taxon>
        <taxon>Halobacteria</taxon>
        <taxon>Halobacteriales</taxon>
        <taxon>Haloferacaceae</taxon>
    </lineage>
</organism>
<evidence type="ECO:0000313" key="3">
    <source>
        <dbReference type="EMBL" id="SDQ11623.1"/>
    </source>
</evidence>
<dbReference type="Proteomes" id="UP000199289">
    <property type="component" value="Unassembled WGS sequence"/>
</dbReference>
<feature type="transmembrane region" description="Helical" evidence="1">
    <location>
        <begin position="63"/>
        <end position="86"/>
    </location>
</feature>
<accession>A0A1H0Y987</accession>
<reference evidence="4" key="1">
    <citation type="submission" date="2016-10" db="EMBL/GenBank/DDBJ databases">
        <authorList>
            <person name="Varghese N."/>
            <person name="Submissions S."/>
        </authorList>
    </citation>
    <scope>NUCLEOTIDE SEQUENCE [LARGE SCALE GENOMIC DNA]</scope>
    <source>
        <strain evidence="4">CGMCC 1.12397</strain>
    </source>
</reference>
<keyword evidence="5" id="KW-1185">Reference proteome</keyword>
<sequence>MKRRLFLLPAVLLLGIASSIVAFGPPTDPLFVALGACFAVSGGAFLVAGLRESVAVGSAVVPWYVFAGVGDIALGVGMLTNGAILVDGGGTAFAGVIIALTGPFLAFIGVDYLRGGVHFDVSAFE</sequence>
<dbReference type="RefSeq" id="WP_092532351.1">
    <property type="nucleotide sequence ID" value="NZ_FNKQ01000001.1"/>
</dbReference>
<dbReference type="Proteomes" id="UP000255421">
    <property type="component" value="Unassembled WGS sequence"/>
</dbReference>
<keyword evidence="1" id="KW-1133">Transmembrane helix</keyword>
<keyword evidence="1" id="KW-0812">Transmembrane</keyword>
<reference evidence="3" key="2">
    <citation type="submission" date="2016-10" db="EMBL/GenBank/DDBJ databases">
        <authorList>
            <person name="de Groot N.N."/>
        </authorList>
    </citation>
    <scope>NUCLEOTIDE SEQUENCE [LARGE SCALE GENOMIC DNA]</scope>
    <source>
        <strain evidence="3">CGMCC 1.12397</strain>
    </source>
</reference>
<name>A0A1H0Y987_9EURY</name>
<feature type="transmembrane region" description="Helical" evidence="1">
    <location>
        <begin position="32"/>
        <end position="51"/>
    </location>
</feature>
<evidence type="ECO:0000313" key="2">
    <source>
        <dbReference type="EMBL" id="RDI72351.1"/>
    </source>
</evidence>
<dbReference type="Pfam" id="PF25957">
    <property type="entry name" value="DUF7994"/>
    <property type="match status" value="1"/>
</dbReference>
<proteinExistence type="predicted"/>
<feature type="transmembrane region" description="Helical" evidence="1">
    <location>
        <begin position="92"/>
        <end position="113"/>
    </location>
</feature>
<dbReference type="AlphaFoldDB" id="A0A1H0Y987"/>
<evidence type="ECO:0000256" key="1">
    <source>
        <dbReference type="SAM" id="Phobius"/>
    </source>
</evidence>